<evidence type="ECO:0000313" key="1">
    <source>
        <dbReference type="EMBL" id="MXO83121.1"/>
    </source>
</evidence>
<protein>
    <submittedName>
        <fullName evidence="1">Ribonuclease</fullName>
    </submittedName>
</protein>
<reference evidence="1 2" key="1">
    <citation type="submission" date="2019-12" db="EMBL/GenBank/DDBJ databases">
        <title>Genomic-based taxomic classification of the family Erythrobacteraceae.</title>
        <authorList>
            <person name="Xu L."/>
        </authorList>
    </citation>
    <scope>NUCLEOTIDE SEQUENCE [LARGE SCALE GENOMIC DNA]</scope>
    <source>
        <strain evidence="1 2">KCTC 42006</strain>
    </source>
</reference>
<dbReference type="RefSeq" id="WP_160613504.1">
    <property type="nucleotide sequence ID" value="NZ_JAUFQM010000001.1"/>
</dbReference>
<organism evidence="1 2">
    <name type="scientific">Pontixanthobacter aestiaquae</name>
    <dbReference type="NCBI Taxonomy" id="1509367"/>
    <lineage>
        <taxon>Bacteria</taxon>
        <taxon>Pseudomonadati</taxon>
        <taxon>Pseudomonadota</taxon>
        <taxon>Alphaproteobacteria</taxon>
        <taxon>Sphingomonadales</taxon>
        <taxon>Erythrobacteraceae</taxon>
        <taxon>Pontixanthobacter</taxon>
    </lineage>
</organism>
<sequence>MAEWLIEEGIGEHRALLIDEGQVIAARIDWPGSAGIGLIEDAILTSRTKASTRGTARLATGEEVLVSKLSAAAQEGGPIRIEITRSQMGEKSRVKRAQGRPTVQALQPPLSLAEAIVTRGEKAKVVRKLPVGHWDEIWDDAWTGICDFAGGSLHFSPAPAMVLVDIDGRGSPRELALAATEPIAKAIRRFDLGGSIGIDFPTLAVKADRKAVDEALTAALGDWPHEKTAMNGFGFVQIVARLERPSLLHRLTYSKADAAARRLLRRAEETTDAGAIQLICHPTIQAKLSKEWLAELSKRTGRKIRIEADPTLALEAGFAQAVPL</sequence>
<accession>A0A844Z346</accession>
<dbReference type="EMBL" id="WTYZ01000001">
    <property type="protein sequence ID" value="MXO83121.1"/>
    <property type="molecule type" value="Genomic_DNA"/>
</dbReference>
<dbReference type="AlphaFoldDB" id="A0A844Z346"/>
<proteinExistence type="predicted"/>
<keyword evidence="2" id="KW-1185">Reference proteome</keyword>
<evidence type="ECO:0000313" key="2">
    <source>
        <dbReference type="Proteomes" id="UP000460290"/>
    </source>
</evidence>
<gene>
    <name evidence="1" type="ORF">GRI35_07045</name>
</gene>
<name>A0A844Z346_9SPHN</name>
<dbReference type="OrthoDB" id="7403919at2"/>
<comment type="caution">
    <text evidence="1">The sequence shown here is derived from an EMBL/GenBank/DDBJ whole genome shotgun (WGS) entry which is preliminary data.</text>
</comment>
<dbReference type="Proteomes" id="UP000460290">
    <property type="component" value="Unassembled WGS sequence"/>
</dbReference>